<dbReference type="InterPro" id="IPR004358">
    <property type="entry name" value="Sig_transdc_His_kin-like_C"/>
</dbReference>
<dbReference type="EMBL" id="JABDJR010000540">
    <property type="protein sequence ID" value="NNF07756.1"/>
    <property type="molecule type" value="Genomic_DNA"/>
</dbReference>
<dbReference type="SUPFAM" id="SSF55874">
    <property type="entry name" value="ATPase domain of HSP90 chaperone/DNA topoisomerase II/histidine kinase"/>
    <property type="match status" value="1"/>
</dbReference>
<dbReference type="InterPro" id="IPR013655">
    <property type="entry name" value="PAS_fold_3"/>
</dbReference>
<evidence type="ECO:0000256" key="5">
    <source>
        <dbReference type="ARBA" id="ARBA00022741"/>
    </source>
</evidence>
<gene>
    <name evidence="11" type="ORF">HKN21_13415</name>
</gene>
<dbReference type="InterPro" id="IPR036097">
    <property type="entry name" value="HisK_dim/P_sf"/>
</dbReference>
<dbReference type="SMART" id="SM00387">
    <property type="entry name" value="HATPase_c"/>
    <property type="match status" value="1"/>
</dbReference>
<dbReference type="CDD" id="cd00130">
    <property type="entry name" value="PAS"/>
    <property type="match status" value="1"/>
</dbReference>
<dbReference type="PROSITE" id="PS50109">
    <property type="entry name" value="HIS_KIN"/>
    <property type="match status" value="1"/>
</dbReference>
<feature type="non-terminal residue" evidence="11">
    <location>
        <position position="472"/>
    </location>
</feature>
<evidence type="ECO:0000256" key="2">
    <source>
        <dbReference type="ARBA" id="ARBA00012438"/>
    </source>
</evidence>
<organism evidence="11 12">
    <name type="scientific">Eiseniibacteriota bacterium</name>
    <dbReference type="NCBI Taxonomy" id="2212470"/>
    <lineage>
        <taxon>Bacteria</taxon>
        <taxon>Candidatus Eiseniibacteriota</taxon>
    </lineage>
</organism>
<comment type="caution">
    <text evidence="11">The sequence shown here is derived from an EMBL/GenBank/DDBJ whole genome shotgun (WGS) entry which is preliminary data.</text>
</comment>
<dbReference type="Gene3D" id="3.30.450.20">
    <property type="entry name" value="PAS domain"/>
    <property type="match status" value="1"/>
</dbReference>
<name>A0A7Y2E9K9_UNCEI</name>
<evidence type="ECO:0000259" key="10">
    <source>
        <dbReference type="PROSITE" id="PS50112"/>
    </source>
</evidence>
<dbReference type="PANTHER" id="PTHR43065">
    <property type="entry name" value="SENSOR HISTIDINE KINASE"/>
    <property type="match status" value="1"/>
</dbReference>
<dbReference type="Gene3D" id="1.10.287.130">
    <property type="match status" value="1"/>
</dbReference>
<evidence type="ECO:0000259" key="9">
    <source>
        <dbReference type="PROSITE" id="PS50109"/>
    </source>
</evidence>
<dbReference type="InterPro" id="IPR035965">
    <property type="entry name" value="PAS-like_dom_sf"/>
</dbReference>
<dbReference type="InterPro" id="IPR003661">
    <property type="entry name" value="HisK_dim/P_dom"/>
</dbReference>
<dbReference type="SMART" id="SM00091">
    <property type="entry name" value="PAS"/>
    <property type="match status" value="1"/>
</dbReference>
<reference evidence="11 12" key="1">
    <citation type="submission" date="2020-03" db="EMBL/GenBank/DDBJ databases">
        <title>Metabolic flexibility allows generalist bacteria to become dominant in a frequently disturbed ecosystem.</title>
        <authorList>
            <person name="Chen Y.-J."/>
            <person name="Leung P.M."/>
            <person name="Bay S.K."/>
            <person name="Hugenholtz P."/>
            <person name="Kessler A.J."/>
            <person name="Shelley G."/>
            <person name="Waite D.W."/>
            <person name="Cook P.L."/>
            <person name="Greening C."/>
        </authorList>
    </citation>
    <scope>NUCLEOTIDE SEQUENCE [LARGE SCALE GENOMIC DNA]</scope>
    <source>
        <strain evidence="11">SS_bin_28</strain>
    </source>
</reference>
<evidence type="ECO:0000256" key="3">
    <source>
        <dbReference type="ARBA" id="ARBA00022553"/>
    </source>
</evidence>
<dbReference type="CDD" id="cd00082">
    <property type="entry name" value="HisKA"/>
    <property type="match status" value="1"/>
</dbReference>
<evidence type="ECO:0000256" key="4">
    <source>
        <dbReference type="ARBA" id="ARBA00022679"/>
    </source>
</evidence>
<evidence type="ECO:0000256" key="6">
    <source>
        <dbReference type="ARBA" id="ARBA00022777"/>
    </source>
</evidence>
<feature type="domain" description="Histidine kinase" evidence="9">
    <location>
        <begin position="224"/>
        <end position="472"/>
    </location>
</feature>
<dbReference type="EC" id="2.7.13.3" evidence="2"/>
<dbReference type="Pfam" id="PF02518">
    <property type="entry name" value="HATPase_c"/>
    <property type="match status" value="1"/>
</dbReference>
<dbReference type="PRINTS" id="PR00344">
    <property type="entry name" value="BCTRLSENSOR"/>
</dbReference>
<dbReference type="GO" id="GO:0005524">
    <property type="term" value="F:ATP binding"/>
    <property type="evidence" value="ECO:0007669"/>
    <property type="project" value="UniProtKB-KW"/>
</dbReference>
<dbReference type="Proteomes" id="UP000547674">
    <property type="component" value="Unassembled WGS sequence"/>
</dbReference>
<keyword evidence="5" id="KW-0547">Nucleotide-binding</keyword>
<dbReference type="SUPFAM" id="SSF55785">
    <property type="entry name" value="PYP-like sensor domain (PAS domain)"/>
    <property type="match status" value="1"/>
</dbReference>
<keyword evidence="6" id="KW-0418">Kinase</keyword>
<dbReference type="InterPro" id="IPR003594">
    <property type="entry name" value="HATPase_dom"/>
</dbReference>
<evidence type="ECO:0000313" key="12">
    <source>
        <dbReference type="Proteomes" id="UP000547674"/>
    </source>
</evidence>
<dbReference type="PANTHER" id="PTHR43065:SF46">
    <property type="entry name" value="C4-DICARBOXYLATE TRANSPORT SENSOR PROTEIN DCTB"/>
    <property type="match status" value="1"/>
</dbReference>
<protein>
    <recommendedName>
        <fullName evidence="2">histidine kinase</fullName>
        <ecNumber evidence="2">2.7.13.3</ecNumber>
    </recommendedName>
</protein>
<feature type="domain" description="PAS" evidence="10">
    <location>
        <begin position="90"/>
        <end position="160"/>
    </location>
</feature>
<dbReference type="Gene3D" id="3.30.565.10">
    <property type="entry name" value="Histidine kinase-like ATPase, C-terminal domain"/>
    <property type="match status" value="1"/>
</dbReference>
<keyword evidence="3" id="KW-0597">Phosphoprotein</keyword>
<evidence type="ECO:0000256" key="8">
    <source>
        <dbReference type="ARBA" id="ARBA00023012"/>
    </source>
</evidence>
<keyword evidence="4" id="KW-0808">Transferase</keyword>
<keyword evidence="8" id="KW-0902">Two-component regulatory system</keyword>
<accession>A0A7Y2E9K9</accession>
<dbReference type="Pfam" id="PF08447">
    <property type="entry name" value="PAS_3"/>
    <property type="match status" value="1"/>
</dbReference>
<evidence type="ECO:0000256" key="7">
    <source>
        <dbReference type="ARBA" id="ARBA00022840"/>
    </source>
</evidence>
<keyword evidence="7" id="KW-0067">ATP-binding</keyword>
<sequence length="472" mass="52494">MGPTFSTPSAILIDSRLGETETVSVCEHFRAENQNDAALLLLDSGNMSHWKDSQIFKWVNARVSLQSPGCLTEEIIKIFDASTNTSVSEDDSDLRLLFEASHELLCTAGFDGYFKRLNSAWTETLGYTLTELRSKPFIEFVHPDDREVTIAEASRLTSGESTTRFENRYLAKDGSYRHLLWSTTVSVGRQTYFCVVRDVTHQKEMEAQLGETRRMESIGQLAAGVAHEINTPMQYIGNNLAFLEVGLKCFSQSHDLLSEIAETGAVDSDLLQKIQKLLADMKRRELIDDVPIAVSQSIEGASRVASIITSLREFSHPDNEKTFFDLNRIIRNAAVVSRNTWSEFAELELDLEEELEPFYCLPGELGQVFLNLITNASDAIQELGQLEKGTIRIRTRTEGPMLVATISDSGAGIPDALRQRVFDLFFTTKEVGQGTGQGLSISHSIVTKNHGGKLELVDPEDGQGTTFKILLP</sequence>
<dbReference type="InterPro" id="IPR005467">
    <property type="entry name" value="His_kinase_dom"/>
</dbReference>
<dbReference type="GO" id="GO:0000155">
    <property type="term" value="F:phosphorelay sensor kinase activity"/>
    <property type="evidence" value="ECO:0007669"/>
    <property type="project" value="InterPro"/>
</dbReference>
<dbReference type="PROSITE" id="PS50112">
    <property type="entry name" value="PAS"/>
    <property type="match status" value="1"/>
</dbReference>
<evidence type="ECO:0000256" key="1">
    <source>
        <dbReference type="ARBA" id="ARBA00000085"/>
    </source>
</evidence>
<dbReference type="AlphaFoldDB" id="A0A7Y2E9K9"/>
<dbReference type="InterPro" id="IPR036890">
    <property type="entry name" value="HATPase_C_sf"/>
</dbReference>
<dbReference type="InterPro" id="IPR000014">
    <property type="entry name" value="PAS"/>
</dbReference>
<dbReference type="SUPFAM" id="SSF47384">
    <property type="entry name" value="Homodimeric domain of signal transducing histidine kinase"/>
    <property type="match status" value="1"/>
</dbReference>
<comment type="catalytic activity">
    <reaction evidence="1">
        <text>ATP + protein L-histidine = ADP + protein N-phospho-L-histidine.</text>
        <dbReference type="EC" id="2.7.13.3"/>
    </reaction>
</comment>
<evidence type="ECO:0000313" key="11">
    <source>
        <dbReference type="EMBL" id="NNF07756.1"/>
    </source>
</evidence>
<proteinExistence type="predicted"/>
<dbReference type="NCBIfam" id="TIGR00229">
    <property type="entry name" value="sensory_box"/>
    <property type="match status" value="1"/>
</dbReference>